<dbReference type="Pfam" id="PF12686">
    <property type="entry name" value="DUF3800"/>
    <property type="match status" value="1"/>
</dbReference>
<sequence>MKNKTLYLFIDESGNFDFSSGGTKYFILTALSTTNPYSVGSSLLELRYQLLPNYSGGRALEENGYFHAAEDAQSVRDAVFSTIMKNETDMRVDAVIAQKNRANPKFHAQQLELYQNMGKALLKYTFNRAVWGNYDHVVLVFSSLFDKKKRGILKQTFKSLIKRIADKPYSLYFHDSKFDLCNQAVDYFGWAVYRKWESKDKRSYNLVSNLIKSEFPIFNRGKTEYYEYNK</sequence>
<evidence type="ECO:0008006" key="3">
    <source>
        <dbReference type="Google" id="ProtNLM"/>
    </source>
</evidence>
<gene>
    <name evidence="1" type="ORF">US54_C0013G0003</name>
</gene>
<proteinExistence type="predicted"/>
<name>A0A0G0HIA5_9BACT</name>
<evidence type="ECO:0000313" key="1">
    <source>
        <dbReference type="EMBL" id="KKQ38275.1"/>
    </source>
</evidence>
<evidence type="ECO:0000313" key="2">
    <source>
        <dbReference type="Proteomes" id="UP000034471"/>
    </source>
</evidence>
<dbReference type="STRING" id="1618481.US54_C0013G0003"/>
<protein>
    <recommendedName>
        <fullName evidence="3">DUF3800 domain-containing protein</fullName>
    </recommendedName>
</protein>
<organism evidence="1 2">
    <name type="scientific">Candidatus Roizmanbacteria bacterium GW2011_GWA2_37_7</name>
    <dbReference type="NCBI Taxonomy" id="1618481"/>
    <lineage>
        <taxon>Bacteria</taxon>
        <taxon>Candidatus Roizmaniibacteriota</taxon>
    </lineage>
</organism>
<dbReference type="AlphaFoldDB" id="A0A0G0HIA5"/>
<accession>A0A0G0HIA5</accession>
<comment type="caution">
    <text evidence="1">The sequence shown here is derived from an EMBL/GenBank/DDBJ whole genome shotgun (WGS) entry which is preliminary data.</text>
</comment>
<dbReference type="Proteomes" id="UP000034471">
    <property type="component" value="Unassembled WGS sequence"/>
</dbReference>
<dbReference type="EMBL" id="LBTJ01000013">
    <property type="protein sequence ID" value="KKQ38275.1"/>
    <property type="molecule type" value="Genomic_DNA"/>
</dbReference>
<dbReference type="InterPro" id="IPR024524">
    <property type="entry name" value="DUF3800"/>
</dbReference>
<reference evidence="1 2" key="1">
    <citation type="journal article" date="2015" name="Nature">
        <title>rRNA introns, odd ribosomes, and small enigmatic genomes across a large radiation of phyla.</title>
        <authorList>
            <person name="Brown C.T."/>
            <person name="Hug L.A."/>
            <person name="Thomas B.C."/>
            <person name="Sharon I."/>
            <person name="Castelle C.J."/>
            <person name="Singh A."/>
            <person name="Wilkins M.J."/>
            <person name="Williams K.H."/>
            <person name="Banfield J.F."/>
        </authorList>
    </citation>
    <scope>NUCLEOTIDE SEQUENCE [LARGE SCALE GENOMIC DNA]</scope>
</reference>